<keyword evidence="2" id="KW-0732">Signal</keyword>
<dbReference type="Proteomes" id="UP000252172">
    <property type="component" value="Unassembled WGS sequence"/>
</dbReference>
<dbReference type="RefSeq" id="WP_114303928.1">
    <property type="nucleotide sequence ID" value="NZ_QPIE01000005.1"/>
</dbReference>
<evidence type="ECO:0008006" key="5">
    <source>
        <dbReference type="Google" id="ProtNLM"/>
    </source>
</evidence>
<dbReference type="PROSITE" id="PS51257">
    <property type="entry name" value="PROKAR_LIPOPROTEIN"/>
    <property type="match status" value="1"/>
</dbReference>
<evidence type="ECO:0000256" key="1">
    <source>
        <dbReference type="SAM" id="MobiDB-lite"/>
    </source>
</evidence>
<sequence>MKNVFKILLGAGLLFGVASCGTVNDPYNNNGRVYRAPDGTVYRQGDVYTDRNGSVYQNGRIVARAHGNHKTKRLPPGQAKKIYGGKATDYAPGQTKKHKKFKKNKKKY</sequence>
<dbReference type="EMBL" id="QPIE01000005">
    <property type="protein sequence ID" value="RCU42716.1"/>
    <property type="molecule type" value="Genomic_DNA"/>
</dbReference>
<dbReference type="OrthoDB" id="680152at2"/>
<feature type="compositionally biased region" description="Basic residues" evidence="1">
    <location>
        <begin position="95"/>
        <end position="108"/>
    </location>
</feature>
<protein>
    <recommendedName>
        <fullName evidence="5">PBCV-specific basic adaptor domain-containing protein</fullName>
    </recommendedName>
</protein>
<feature type="region of interest" description="Disordered" evidence="1">
    <location>
        <begin position="67"/>
        <end position="108"/>
    </location>
</feature>
<dbReference type="AlphaFoldDB" id="A0A368MXH1"/>
<evidence type="ECO:0000313" key="4">
    <source>
        <dbReference type="Proteomes" id="UP000252172"/>
    </source>
</evidence>
<name>A0A368MXH1_9FLAO</name>
<evidence type="ECO:0000256" key="2">
    <source>
        <dbReference type="SAM" id="SignalP"/>
    </source>
</evidence>
<evidence type="ECO:0000313" key="3">
    <source>
        <dbReference type="EMBL" id="RCU42716.1"/>
    </source>
</evidence>
<feature type="signal peptide" evidence="2">
    <location>
        <begin position="1"/>
        <end position="20"/>
    </location>
</feature>
<accession>A0A368MXH1</accession>
<proteinExistence type="predicted"/>
<reference evidence="3 4" key="1">
    <citation type="submission" date="2018-07" db="EMBL/GenBank/DDBJ databases">
        <title>Chryseobacterium lacus sp. nov., isolated from lake water.</title>
        <authorList>
            <person name="Li C.-M."/>
        </authorList>
    </citation>
    <scope>NUCLEOTIDE SEQUENCE [LARGE SCALE GENOMIC DNA]</scope>
    <source>
        <strain evidence="3 4">YLOS41</strain>
    </source>
</reference>
<keyword evidence="4" id="KW-1185">Reference proteome</keyword>
<feature type="chain" id="PRO_5016696796" description="PBCV-specific basic adaptor domain-containing protein" evidence="2">
    <location>
        <begin position="21"/>
        <end position="108"/>
    </location>
</feature>
<comment type="caution">
    <text evidence="3">The sequence shown here is derived from an EMBL/GenBank/DDBJ whole genome shotgun (WGS) entry which is preliminary data.</text>
</comment>
<organism evidence="3 4">
    <name type="scientific">Chryseobacterium lacus</name>
    <dbReference type="NCBI Taxonomy" id="2058346"/>
    <lineage>
        <taxon>Bacteria</taxon>
        <taxon>Pseudomonadati</taxon>
        <taxon>Bacteroidota</taxon>
        <taxon>Flavobacteriia</taxon>
        <taxon>Flavobacteriales</taxon>
        <taxon>Weeksellaceae</taxon>
        <taxon>Chryseobacterium group</taxon>
        <taxon>Chryseobacterium</taxon>
    </lineage>
</organism>
<gene>
    <name evidence="3" type="ORF">DQ356_07830</name>
</gene>